<dbReference type="EMBL" id="SNAA01000005">
    <property type="protein sequence ID" value="TDL81250.1"/>
    <property type="molecule type" value="Genomic_DNA"/>
</dbReference>
<proteinExistence type="predicted"/>
<dbReference type="Proteomes" id="UP000295701">
    <property type="component" value="Unassembled WGS sequence"/>
</dbReference>
<dbReference type="Pfam" id="PF00702">
    <property type="entry name" value="Hydrolase"/>
    <property type="match status" value="1"/>
</dbReference>
<dbReference type="GO" id="GO:0005829">
    <property type="term" value="C:cytosol"/>
    <property type="evidence" value="ECO:0007669"/>
    <property type="project" value="TreeGrafter"/>
</dbReference>
<dbReference type="PANTHER" id="PTHR43434">
    <property type="entry name" value="PHOSPHOGLYCOLATE PHOSPHATASE"/>
    <property type="match status" value="1"/>
</dbReference>
<comment type="caution">
    <text evidence="1">The sequence shown here is derived from an EMBL/GenBank/DDBJ whole genome shotgun (WGS) entry which is preliminary data.</text>
</comment>
<dbReference type="Gene3D" id="1.10.150.240">
    <property type="entry name" value="Putative phosphatase, domain 2"/>
    <property type="match status" value="1"/>
</dbReference>
<protein>
    <submittedName>
        <fullName evidence="1">HAD family hydrolase</fullName>
    </submittedName>
</protein>
<reference evidence="1 2" key="1">
    <citation type="submission" date="2019-03" db="EMBL/GenBank/DDBJ databases">
        <title>Primorskyibacter sp. SS33 isolated from sediments.</title>
        <authorList>
            <person name="Xunke S."/>
        </authorList>
    </citation>
    <scope>NUCLEOTIDE SEQUENCE [LARGE SCALE GENOMIC DNA]</scope>
    <source>
        <strain evidence="1 2">SS33</strain>
    </source>
</reference>
<accession>A0A4R6ABQ4</accession>
<keyword evidence="1" id="KW-0378">Hydrolase</keyword>
<dbReference type="AlphaFoldDB" id="A0A4R6ABQ4"/>
<organism evidence="1 2">
    <name type="scientific">Palleronia sediminis</name>
    <dbReference type="NCBI Taxonomy" id="2547833"/>
    <lineage>
        <taxon>Bacteria</taxon>
        <taxon>Pseudomonadati</taxon>
        <taxon>Pseudomonadota</taxon>
        <taxon>Alphaproteobacteria</taxon>
        <taxon>Rhodobacterales</taxon>
        <taxon>Roseobacteraceae</taxon>
        <taxon>Palleronia</taxon>
    </lineage>
</organism>
<evidence type="ECO:0000313" key="1">
    <source>
        <dbReference type="EMBL" id="TDL81250.1"/>
    </source>
</evidence>
<dbReference type="Gene3D" id="3.40.50.1000">
    <property type="entry name" value="HAD superfamily/HAD-like"/>
    <property type="match status" value="1"/>
</dbReference>
<dbReference type="InterPro" id="IPR023198">
    <property type="entry name" value="PGP-like_dom2"/>
</dbReference>
<dbReference type="PANTHER" id="PTHR43434:SF16">
    <property type="entry name" value="BLL8046 PROTEIN"/>
    <property type="match status" value="1"/>
</dbReference>
<keyword evidence="2" id="KW-1185">Reference proteome</keyword>
<evidence type="ECO:0000313" key="2">
    <source>
        <dbReference type="Proteomes" id="UP000295701"/>
    </source>
</evidence>
<dbReference type="InterPro" id="IPR023214">
    <property type="entry name" value="HAD_sf"/>
</dbReference>
<dbReference type="OrthoDB" id="9782449at2"/>
<dbReference type="GO" id="GO:0006281">
    <property type="term" value="P:DNA repair"/>
    <property type="evidence" value="ECO:0007669"/>
    <property type="project" value="TreeGrafter"/>
</dbReference>
<dbReference type="InterPro" id="IPR050155">
    <property type="entry name" value="HAD-like_hydrolase_sf"/>
</dbReference>
<sequence length="222" mass="22412">MGQGLFPEPGVTFMPAFIIGSTGVLADTDDHHRRALDAALSEAGHGWRWSAPVPAGRGAIKEAAAARGARLDAGAIRARASELFREALAPGIAPRPGVIDALDEMRRGGRSLALVSTASRADIDATIEAAGIDAGAFDAILDGGEDGGAAPGPARFAEALGRLEAEAGDALAVSDSPEGVAAARAAGIDCMAFPGAGHAAQDFDRETVVLDRLAPAPATRSD</sequence>
<dbReference type="InterPro" id="IPR036412">
    <property type="entry name" value="HAD-like_sf"/>
</dbReference>
<gene>
    <name evidence="1" type="ORF">E2L08_06140</name>
</gene>
<name>A0A4R6ABQ4_9RHOB</name>
<dbReference type="SUPFAM" id="SSF56784">
    <property type="entry name" value="HAD-like"/>
    <property type="match status" value="1"/>
</dbReference>
<dbReference type="GO" id="GO:0008967">
    <property type="term" value="F:phosphoglycolate phosphatase activity"/>
    <property type="evidence" value="ECO:0007669"/>
    <property type="project" value="TreeGrafter"/>
</dbReference>